<dbReference type="OrthoDB" id="9813118at2"/>
<dbReference type="Pfam" id="PF00877">
    <property type="entry name" value="NLPC_P60"/>
    <property type="match status" value="1"/>
</dbReference>
<evidence type="ECO:0000256" key="2">
    <source>
        <dbReference type="ARBA" id="ARBA00022670"/>
    </source>
</evidence>
<proteinExistence type="inferred from homology"/>
<comment type="similarity">
    <text evidence="1">Belongs to the peptidase C40 family.</text>
</comment>
<dbReference type="InterPro" id="IPR038765">
    <property type="entry name" value="Papain-like_cys_pep_sf"/>
</dbReference>
<dbReference type="GO" id="GO:0006508">
    <property type="term" value="P:proteolysis"/>
    <property type="evidence" value="ECO:0007669"/>
    <property type="project" value="UniProtKB-KW"/>
</dbReference>
<dbReference type="InterPro" id="IPR051202">
    <property type="entry name" value="Peptidase_C40"/>
</dbReference>
<organism evidence="6 7">
    <name type="scientific">Cohnella luojiensis</name>
    <dbReference type="NCBI Taxonomy" id="652876"/>
    <lineage>
        <taxon>Bacteria</taxon>
        <taxon>Bacillati</taxon>
        <taxon>Bacillota</taxon>
        <taxon>Bacilli</taxon>
        <taxon>Bacillales</taxon>
        <taxon>Paenibacillaceae</taxon>
        <taxon>Cohnella</taxon>
    </lineage>
</organism>
<dbReference type="PANTHER" id="PTHR47053:SF1">
    <property type="entry name" value="MUREIN DD-ENDOPEPTIDASE MEPH-RELATED"/>
    <property type="match status" value="1"/>
</dbReference>
<sequence>MNKRLIRKVISVSICSVIGLTALGFGQTGKVEAHVMKSENKMKENKIISTGTKYLGVKYLFGAPAGVTYAFDCSSYTQYIFKKNGISLPRTSSAQSTKGVKVAKANLKNGDLVFFKDPGRPGKIGHVGIYMGNNKMIGASGKAVKISSLGSSYWKKQYVTARRVI</sequence>
<feature type="domain" description="NlpC/P60" evidence="5">
    <location>
        <begin position="41"/>
        <end position="165"/>
    </location>
</feature>
<dbReference type="InterPro" id="IPR000064">
    <property type="entry name" value="NLP_P60_dom"/>
</dbReference>
<name>A0A4Y8M0E7_9BACL</name>
<evidence type="ECO:0000256" key="1">
    <source>
        <dbReference type="ARBA" id="ARBA00007074"/>
    </source>
</evidence>
<evidence type="ECO:0000259" key="5">
    <source>
        <dbReference type="PROSITE" id="PS51935"/>
    </source>
</evidence>
<gene>
    <name evidence="6" type="ORF">E2980_09010</name>
</gene>
<dbReference type="SUPFAM" id="SSF54001">
    <property type="entry name" value="Cysteine proteinases"/>
    <property type="match status" value="1"/>
</dbReference>
<dbReference type="PANTHER" id="PTHR47053">
    <property type="entry name" value="MUREIN DD-ENDOPEPTIDASE MEPH-RELATED"/>
    <property type="match status" value="1"/>
</dbReference>
<accession>A0A4Y8M0E7</accession>
<dbReference type="Proteomes" id="UP000297900">
    <property type="component" value="Unassembled WGS sequence"/>
</dbReference>
<reference evidence="6 7" key="1">
    <citation type="submission" date="2019-03" db="EMBL/GenBank/DDBJ databases">
        <title>Cohnella endophytica sp. nov., a novel endophytic bacterium isolated from bark of Sonneratia apetala.</title>
        <authorList>
            <person name="Tuo L."/>
        </authorList>
    </citation>
    <scope>NUCLEOTIDE SEQUENCE [LARGE SCALE GENOMIC DNA]</scope>
    <source>
        <strain evidence="6 7">CCTCC AB 208254</strain>
    </source>
</reference>
<evidence type="ECO:0000313" key="6">
    <source>
        <dbReference type="EMBL" id="TFE27560.1"/>
    </source>
</evidence>
<keyword evidence="3" id="KW-0378">Hydrolase</keyword>
<dbReference type="EMBL" id="SOMN01000009">
    <property type="protein sequence ID" value="TFE27560.1"/>
    <property type="molecule type" value="Genomic_DNA"/>
</dbReference>
<dbReference type="Gene3D" id="3.90.1720.10">
    <property type="entry name" value="endopeptidase domain like (from Nostoc punctiforme)"/>
    <property type="match status" value="1"/>
</dbReference>
<evidence type="ECO:0000256" key="3">
    <source>
        <dbReference type="ARBA" id="ARBA00022801"/>
    </source>
</evidence>
<keyword evidence="2" id="KW-0645">Protease</keyword>
<dbReference type="GO" id="GO:0008234">
    <property type="term" value="F:cysteine-type peptidase activity"/>
    <property type="evidence" value="ECO:0007669"/>
    <property type="project" value="UniProtKB-KW"/>
</dbReference>
<evidence type="ECO:0000313" key="7">
    <source>
        <dbReference type="Proteomes" id="UP000297900"/>
    </source>
</evidence>
<evidence type="ECO:0000256" key="4">
    <source>
        <dbReference type="ARBA" id="ARBA00022807"/>
    </source>
</evidence>
<dbReference type="AlphaFoldDB" id="A0A4Y8M0E7"/>
<comment type="caution">
    <text evidence="6">The sequence shown here is derived from an EMBL/GenBank/DDBJ whole genome shotgun (WGS) entry which is preliminary data.</text>
</comment>
<protein>
    <submittedName>
        <fullName evidence="6">NlpC/P60 family protein</fullName>
    </submittedName>
</protein>
<keyword evidence="4" id="KW-0788">Thiol protease</keyword>
<keyword evidence="7" id="KW-1185">Reference proteome</keyword>
<dbReference type="RefSeq" id="WP_135151970.1">
    <property type="nucleotide sequence ID" value="NZ_SOMN01000009.1"/>
</dbReference>
<dbReference type="PROSITE" id="PS51935">
    <property type="entry name" value="NLPC_P60"/>
    <property type="match status" value="1"/>
</dbReference>